<dbReference type="GO" id="GO:0061178">
    <property type="term" value="P:regulation of insulin secretion involved in cellular response to glucose stimulus"/>
    <property type="evidence" value="ECO:0007669"/>
    <property type="project" value="TreeGrafter"/>
</dbReference>
<dbReference type="Pfam" id="PF00595">
    <property type="entry name" value="PDZ"/>
    <property type="match status" value="1"/>
</dbReference>
<evidence type="ECO:0000313" key="4">
    <source>
        <dbReference type="Proteomes" id="UP000005226"/>
    </source>
</evidence>
<dbReference type="Gene3D" id="2.30.42.10">
    <property type="match status" value="1"/>
</dbReference>
<dbReference type="AlphaFoldDB" id="H2S6A2"/>
<reference evidence="3" key="2">
    <citation type="submission" date="2025-08" db="UniProtKB">
        <authorList>
            <consortium name="Ensembl"/>
        </authorList>
    </citation>
    <scope>IDENTIFICATION</scope>
</reference>
<feature type="region of interest" description="Disordered" evidence="1">
    <location>
        <begin position="158"/>
        <end position="184"/>
    </location>
</feature>
<dbReference type="Proteomes" id="UP000005226">
    <property type="component" value="Chromosome 1"/>
</dbReference>
<dbReference type="InterPro" id="IPR051342">
    <property type="entry name" value="PDZ_scaffold"/>
</dbReference>
<dbReference type="SMART" id="SM00228">
    <property type="entry name" value="PDZ"/>
    <property type="match status" value="1"/>
</dbReference>
<feature type="domain" description="PDZ" evidence="2">
    <location>
        <begin position="30"/>
        <end position="92"/>
    </location>
</feature>
<feature type="region of interest" description="Disordered" evidence="1">
    <location>
        <begin position="209"/>
        <end position="230"/>
    </location>
</feature>
<dbReference type="CDD" id="cd06698">
    <property type="entry name" value="PDZ1_hSTXBP4-PDZ2_GgSTXBP4-like"/>
    <property type="match status" value="1"/>
</dbReference>
<proteinExistence type="predicted"/>
<evidence type="ECO:0000313" key="3">
    <source>
        <dbReference type="Ensembl" id="ENSTRUP00000007924.3"/>
    </source>
</evidence>
<organism evidence="3 4">
    <name type="scientific">Takifugu rubripes</name>
    <name type="common">Japanese pufferfish</name>
    <name type="synonym">Fugu rubripes</name>
    <dbReference type="NCBI Taxonomy" id="31033"/>
    <lineage>
        <taxon>Eukaryota</taxon>
        <taxon>Metazoa</taxon>
        <taxon>Chordata</taxon>
        <taxon>Craniata</taxon>
        <taxon>Vertebrata</taxon>
        <taxon>Euteleostomi</taxon>
        <taxon>Actinopterygii</taxon>
        <taxon>Neopterygii</taxon>
        <taxon>Teleostei</taxon>
        <taxon>Neoteleostei</taxon>
        <taxon>Acanthomorphata</taxon>
        <taxon>Eupercaria</taxon>
        <taxon>Tetraodontiformes</taxon>
        <taxon>Tetradontoidea</taxon>
        <taxon>Tetraodontidae</taxon>
        <taxon>Takifugu</taxon>
    </lineage>
</organism>
<dbReference type="InParanoid" id="H2S6A2"/>
<dbReference type="InterPro" id="IPR001478">
    <property type="entry name" value="PDZ"/>
</dbReference>
<dbReference type="STRING" id="31033.ENSTRUP00000007924"/>
<dbReference type="GO" id="GO:0031410">
    <property type="term" value="C:cytoplasmic vesicle"/>
    <property type="evidence" value="ECO:0007669"/>
    <property type="project" value="TreeGrafter"/>
</dbReference>
<evidence type="ECO:0000256" key="1">
    <source>
        <dbReference type="SAM" id="MobiDB-lite"/>
    </source>
</evidence>
<dbReference type="SUPFAM" id="SSF50156">
    <property type="entry name" value="PDZ domain-like"/>
    <property type="match status" value="1"/>
</dbReference>
<dbReference type="InterPro" id="IPR036034">
    <property type="entry name" value="PDZ_sf"/>
</dbReference>
<dbReference type="GeneTree" id="ENSGT00390000002226"/>
<keyword evidence="4" id="KW-1185">Reference proteome</keyword>
<name>H2S6A2_TAKRU</name>
<dbReference type="PANTHER" id="PTHR19964:SF16">
    <property type="entry name" value="SYNTAXIN-BINDING PROTEIN 4"/>
    <property type="match status" value="1"/>
</dbReference>
<dbReference type="PANTHER" id="PTHR19964">
    <property type="entry name" value="MULTIPLE PDZ DOMAIN PROTEIN"/>
    <property type="match status" value="1"/>
</dbReference>
<dbReference type="PROSITE" id="PS50106">
    <property type="entry name" value="PDZ"/>
    <property type="match status" value="1"/>
</dbReference>
<reference evidence="3" key="3">
    <citation type="submission" date="2025-09" db="UniProtKB">
        <authorList>
            <consortium name="Ensembl"/>
        </authorList>
    </citation>
    <scope>IDENTIFICATION</scope>
</reference>
<feature type="compositionally biased region" description="Basic residues" evidence="1">
    <location>
        <begin position="158"/>
        <end position="170"/>
    </location>
</feature>
<evidence type="ECO:0000259" key="2">
    <source>
        <dbReference type="PROSITE" id="PS50106"/>
    </source>
</evidence>
<accession>H2S6A2</accession>
<sequence>SSSSSSRSESPQLLGAKEGLLICVAKVTGLGLVIKGGANRADGPMVFIQELMPGGDCQKDGRLQVGDQLVSINKESLIGVTYEEARSILTRTKLRYQPVNLCVVTNEQTRPNSGNCLYPSEFVVWLQPRVPQHTGVHRSCYEAPGSCCRAPAIWHGHQSHAGRTAHRRKPAGGQRESGQASVLTQNHKLKSERADMNTLNSPVQARVHPVRAEQSSLAPPEGDTATQSSCGRCPGSCVNGELHYHRGVYVHSGLSQPAQQPAVDHIHNQSPHQKL</sequence>
<feature type="region of interest" description="Disordered" evidence="1">
    <location>
        <begin position="256"/>
        <end position="275"/>
    </location>
</feature>
<dbReference type="GO" id="GO:0008286">
    <property type="term" value="P:insulin receptor signaling pathway"/>
    <property type="evidence" value="ECO:0007669"/>
    <property type="project" value="TreeGrafter"/>
</dbReference>
<protein>
    <recommendedName>
        <fullName evidence="2">PDZ domain-containing protein</fullName>
    </recommendedName>
</protein>
<dbReference type="GO" id="GO:0019905">
    <property type="term" value="F:syntaxin binding"/>
    <property type="evidence" value="ECO:0007669"/>
    <property type="project" value="TreeGrafter"/>
</dbReference>
<reference evidence="3 4" key="1">
    <citation type="journal article" date="2011" name="Genome Biol. Evol.">
        <title>Integration of the genetic map and genome assembly of fugu facilitates insights into distinct features of genome evolution in teleosts and mammals.</title>
        <authorList>
            <person name="Kai W."/>
            <person name="Kikuchi K."/>
            <person name="Tohari S."/>
            <person name="Chew A.K."/>
            <person name="Tay A."/>
            <person name="Fujiwara A."/>
            <person name="Hosoya S."/>
            <person name="Suetake H."/>
            <person name="Naruse K."/>
            <person name="Brenner S."/>
            <person name="Suzuki Y."/>
            <person name="Venkatesh B."/>
        </authorList>
    </citation>
    <scope>NUCLEOTIDE SEQUENCE [LARGE SCALE GENOMIC DNA]</scope>
</reference>
<dbReference type="Ensembl" id="ENSTRUT00000007971.3">
    <property type="protein sequence ID" value="ENSTRUP00000007924.3"/>
    <property type="gene ID" value="ENSTRUG00000020803.2"/>
</dbReference>